<name>A0AAN5D871_9BILA</name>
<dbReference type="PROSITE" id="PS50026">
    <property type="entry name" value="EGF_3"/>
    <property type="match status" value="2"/>
</dbReference>
<keyword evidence="4" id="KW-0245">EGF-like domain</keyword>
<gene>
    <name evidence="6" type="ORF">PMAYCL1PPCAC_28361</name>
</gene>
<dbReference type="PANTHER" id="PTHR47324">
    <property type="entry name" value="PROTEIN IRG-7-RELATED"/>
    <property type="match status" value="1"/>
</dbReference>
<dbReference type="InterPro" id="IPR053295">
    <property type="entry name" value="Innate_immunity_reg"/>
</dbReference>
<evidence type="ECO:0000313" key="6">
    <source>
        <dbReference type="EMBL" id="GMR58166.1"/>
    </source>
</evidence>
<dbReference type="InterPro" id="IPR057085">
    <property type="entry name" value="Ig_Irg-7"/>
</dbReference>
<dbReference type="SMART" id="SM00604">
    <property type="entry name" value="MD"/>
    <property type="match status" value="1"/>
</dbReference>
<feature type="disulfide bond" evidence="4">
    <location>
        <begin position="692"/>
        <end position="701"/>
    </location>
</feature>
<evidence type="ECO:0000313" key="7">
    <source>
        <dbReference type="Proteomes" id="UP001328107"/>
    </source>
</evidence>
<dbReference type="EMBL" id="BTRK01000006">
    <property type="protein sequence ID" value="GMR58166.1"/>
    <property type="molecule type" value="Genomic_DNA"/>
</dbReference>
<comment type="caution">
    <text evidence="4">Lacks conserved residue(s) required for the propagation of feature annotation.</text>
</comment>
<evidence type="ECO:0000256" key="1">
    <source>
        <dbReference type="ARBA" id="ARBA00004613"/>
    </source>
</evidence>
<proteinExistence type="predicted"/>
<dbReference type="AlphaFoldDB" id="A0AAN5D871"/>
<dbReference type="Proteomes" id="UP001328107">
    <property type="component" value="Unassembled WGS sequence"/>
</dbReference>
<dbReference type="Gene3D" id="2.10.25.10">
    <property type="entry name" value="Laminin"/>
    <property type="match status" value="2"/>
</dbReference>
<keyword evidence="2" id="KW-0964">Secreted</keyword>
<evidence type="ECO:0000259" key="5">
    <source>
        <dbReference type="PROSITE" id="PS50026"/>
    </source>
</evidence>
<keyword evidence="3" id="KW-0732">Signal</keyword>
<dbReference type="SMART" id="SM00181">
    <property type="entry name" value="EGF"/>
    <property type="match status" value="2"/>
</dbReference>
<feature type="domain" description="EGF-like" evidence="5">
    <location>
        <begin position="669"/>
        <end position="702"/>
    </location>
</feature>
<dbReference type="Pfam" id="PF24415">
    <property type="entry name" value="Ig_Irg-7"/>
    <property type="match status" value="1"/>
</dbReference>
<dbReference type="Pfam" id="PF25106">
    <property type="entry name" value="VWA_4"/>
    <property type="match status" value="1"/>
</dbReference>
<dbReference type="PROSITE" id="PS00022">
    <property type="entry name" value="EGF_1"/>
    <property type="match status" value="2"/>
</dbReference>
<feature type="disulfide bond" evidence="4">
    <location>
        <begin position="204"/>
        <end position="213"/>
    </location>
</feature>
<dbReference type="InterPro" id="IPR000742">
    <property type="entry name" value="EGF"/>
</dbReference>
<protein>
    <recommendedName>
        <fullName evidence="5">EGF-like domain-containing protein</fullName>
    </recommendedName>
</protein>
<feature type="domain" description="EGF-like" evidence="5">
    <location>
        <begin position="182"/>
        <end position="214"/>
    </location>
</feature>
<keyword evidence="4" id="KW-1015">Disulfide bond</keyword>
<evidence type="ECO:0000256" key="3">
    <source>
        <dbReference type="ARBA" id="ARBA00022729"/>
    </source>
</evidence>
<dbReference type="PROSITE" id="PS01186">
    <property type="entry name" value="EGF_2"/>
    <property type="match status" value="2"/>
</dbReference>
<organism evidence="6 7">
    <name type="scientific">Pristionchus mayeri</name>
    <dbReference type="NCBI Taxonomy" id="1317129"/>
    <lineage>
        <taxon>Eukaryota</taxon>
        <taxon>Metazoa</taxon>
        <taxon>Ecdysozoa</taxon>
        <taxon>Nematoda</taxon>
        <taxon>Chromadorea</taxon>
        <taxon>Rhabditida</taxon>
        <taxon>Rhabditina</taxon>
        <taxon>Diplogasteromorpha</taxon>
        <taxon>Diplogasteroidea</taxon>
        <taxon>Neodiplogasteridae</taxon>
        <taxon>Pristionchus</taxon>
    </lineage>
</organism>
<dbReference type="InterPro" id="IPR006582">
    <property type="entry name" value="MD_domain"/>
</dbReference>
<keyword evidence="7" id="KW-1185">Reference proteome</keyword>
<comment type="subcellular location">
    <subcellularLocation>
        <location evidence="1">Secreted</location>
    </subcellularLocation>
</comment>
<dbReference type="PANTHER" id="PTHR47324:SF1">
    <property type="entry name" value="EGF-LIKE DOMAIN-CONTAINING PROTEIN-RELATED"/>
    <property type="match status" value="1"/>
</dbReference>
<evidence type="ECO:0000256" key="2">
    <source>
        <dbReference type="ARBA" id="ARBA00022525"/>
    </source>
</evidence>
<feature type="non-terminal residue" evidence="6">
    <location>
        <position position="932"/>
    </location>
</feature>
<feature type="non-terminal residue" evidence="6">
    <location>
        <position position="1"/>
    </location>
</feature>
<sequence>FSLLTPGYYRITASADNAHSRCLLQTTAQTGLTISGGFSTDERDRNDFPTRNAVVHQFNSIMLHLNGGRSPAELKTISVIGTSNYVFRPRILDKRYGCGYEYYFDSMFCMVEGSYAMIVEGVDFNGNPFRRAASFQCTSGPPEPTTTPHPTTSPHMPTHCDNGGVLLIDGLKTSCICQDHWKGNMCQQPLCINGGTLIDGKCFCTTGFEGIHCEDVRCEPNSEHSFGVDRPTLVLVVRVREQMNDVMEQVQNAVDQISANLQFDANYFSRFHVVYFNDYANFKVATYSSIYEFDNDFFKATISNHDDGGCTDAVIGAVATGLTNLELSTNSMIYVVTDALADDAQSMTDMLMQWNSYFSATINFIYVEPTADSGCQTDLSDPGFRAFENVANSFGGLSIHVSDRSKVYDVFYNHLNSIVYKSQLMLTVDREECGNGLVKTVMIEGKNENLVLIANGKGFYPLVINPMGEQLDENTLITLVQQDYLTIWRVSDPIPGNYYIRMTVNPATSACSLRAYQARYQTPGPEQADAFWSIALDVNQDGKYYQPLAGWDNHPVFHVENLGENEDWDHAFAFLNMYTWRNGEEKEIYASNGLYRDGCQYKFYFPSFRCSPNEKLLYEFFLRNNYGFYIQRAGVMDCYNFIPTPVPPSECHNGGVMVNETCLCLAHFSGDKCQQVICEHGGTPGFMDQCICPTGWGGAFCSFAICDDPGMPPSYGYHVDMAFLVEVTKSGVDQIKQLVEYLPGVIRDISSQHPDWIDRLILIGYNSHDVIGMVDAPMGNPSKLLDALSQWADSNPTDDRCVVRVWEAIFQLLHNRQDGHNKRKLPRKSVINIFQSSIPDNQGDAIQALSTSEELLETKALTNVFQWLDPSSDTRWRCEGNQSDFQYIEQAARRGDGKMYTLANDVIKNVLKMVPTLFSSSIVYKWHNEDCA</sequence>
<dbReference type="InterPro" id="IPR056861">
    <property type="entry name" value="HMCN1-like_VWA"/>
</dbReference>
<evidence type="ECO:0000256" key="4">
    <source>
        <dbReference type="PROSITE-ProRule" id="PRU00076"/>
    </source>
</evidence>
<comment type="caution">
    <text evidence="6">The sequence shown here is derived from an EMBL/GenBank/DDBJ whole genome shotgun (WGS) entry which is preliminary data.</text>
</comment>
<accession>A0AAN5D871</accession>
<reference evidence="7" key="1">
    <citation type="submission" date="2022-10" db="EMBL/GenBank/DDBJ databases">
        <title>Genome assembly of Pristionchus species.</title>
        <authorList>
            <person name="Yoshida K."/>
            <person name="Sommer R.J."/>
        </authorList>
    </citation>
    <scope>NUCLEOTIDE SEQUENCE [LARGE SCALE GENOMIC DNA]</scope>
    <source>
        <strain evidence="7">RS5460</strain>
    </source>
</reference>